<evidence type="ECO:0000313" key="2">
    <source>
        <dbReference type="EMBL" id="MCC3808459.1"/>
    </source>
</evidence>
<dbReference type="Pfam" id="PF00873">
    <property type="entry name" value="ACR_tran"/>
    <property type="match status" value="1"/>
</dbReference>
<dbReference type="PANTHER" id="PTHR32063">
    <property type="match status" value="1"/>
</dbReference>
<evidence type="ECO:0000256" key="1">
    <source>
        <dbReference type="SAM" id="Phobius"/>
    </source>
</evidence>
<feature type="transmembrane region" description="Helical" evidence="1">
    <location>
        <begin position="49"/>
        <end position="69"/>
    </location>
</feature>
<keyword evidence="1" id="KW-0812">Transmembrane</keyword>
<sequence>TNNNIFTGIGLIVLVALACKNSILMVEFARDTQMNGASRLDSILAACRLRLRPILMTSIAFPAGVVPLITATGAGSEMRHVMGIAVFSGMIGVTFFGLLFTPLLYMIMTANRDKKSSSTL</sequence>
<dbReference type="AlphaFoldDB" id="A0A9Q3UJV0"/>
<feature type="transmembrane region" description="Helical" evidence="1">
    <location>
        <begin position="81"/>
        <end position="107"/>
    </location>
</feature>
<evidence type="ECO:0000313" key="3">
    <source>
        <dbReference type="Proteomes" id="UP000726777"/>
    </source>
</evidence>
<dbReference type="EMBL" id="JACVHL010000055">
    <property type="protein sequence ID" value="MCC3808459.1"/>
    <property type="molecule type" value="Genomic_DNA"/>
</dbReference>
<dbReference type="SUPFAM" id="SSF82866">
    <property type="entry name" value="Multidrug efflux transporter AcrB transmembrane domain"/>
    <property type="match status" value="1"/>
</dbReference>
<feature type="non-terminal residue" evidence="2">
    <location>
        <position position="1"/>
    </location>
</feature>
<dbReference type="RefSeq" id="WP_228086013.1">
    <property type="nucleotide sequence ID" value="NZ_JACVHL010000055.1"/>
</dbReference>
<comment type="caution">
    <text evidence="2">The sequence shown here is derived from an EMBL/GenBank/DDBJ whole genome shotgun (WGS) entry which is preliminary data.</text>
</comment>
<feature type="transmembrane region" description="Helical" evidence="1">
    <location>
        <begin position="6"/>
        <end position="28"/>
    </location>
</feature>
<keyword evidence="1" id="KW-1133">Transmembrane helix</keyword>
<organism evidence="2 3">
    <name type="scientific">Vibrio parahaemolyticus</name>
    <dbReference type="NCBI Taxonomy" id="670"/>
    <lineage>
        <taxon>Bacteria</taxon>
        <taxon>Pseudomonadati</taxon>
        <taxon>Pseudomonadota</taxon>
        <taxon>Gammaproteobacteria</taxon>
        <taxon>Vibrionales</taxon>
        <taxon>Vibrionaceae</taxon>
        <taxon>Vibrio</taxon>
    </lineage>
</organism>
<dbReference type="Proteomes" id="UP000726777">
    <property type="component" value="Unassembled WGS sequence"/>
</dbReference>
<name>A0A9Q3UJV0_VIBPH</name>
<protein>
    <submittedName>
        <fullName evidence="2">Efflux RND transporter permease subunit</fullName>
    </submittedName>
</protein>
<dbReference type="InterPro" id="IPR001036">
    <property type="entry name" value="Acrflvin-R"/>
</dbReference>
<dbReference type="PANTHER" id="PTHR32063:SF11">
    <property type="entry name" value="CATION OR DRUG EFFLUX SYSTEM PROTEIN"/>
    <property type="match status" value="1"/>
</dbReference>
<proteinExistence type="predicted"/>
<reference evidence="2" key="1">
    <citation type="submission" date="2020-09" db="EMBL/GenBank/DDBJ databases">
        <title>Genome sequence of Vibrio parahaemolyticus isolates.</title>
        <authorList>
            <person name="Hammerl J.A."/>
            <person name="Strauch E."/>
        </authorList>
    </citation>
    <scope>NUCLEOTIDE SEQUENCE</scope>
    <source>
        <strain evidence="2">17-VB00146</strain>
    </source>
</reference>
<accession>A0A9Q3UJV0</accession>
<dbReference type="GO" id="GO:0005886">
    <property type="term" value="C:plasma membrane"/>
    <property type="evidence" value="ECO:0007669"/>
    <property type="project" value="TreeGrafter"/>
</dbReference>
<keyword evidence="1" id="KW-0472">Membrane</keyword>
<gene>
    <name evidence="2" type="ORF">IB292_26070</name>
</gene>
<dbReference type="GO" id="GO:0042910">
    <property type="term" value="F:xenobiotic transmembrane transporter activity"/>
    <property type="evidence" value="ECO:0007669"/>
    <property type="project" value="TreeGrafter"/>
</dbReference>
<dbReference type="Gene3D" id="1.20.1640.10">
    <property type="entry name" value="Multidrug efflux transporter AcrB transmembrane domain"/>
    <property type="match status" value="1"/>
</dbReference>